<name>A0A1G7U843_9BACT</name>
<gene>
    <name evidence="10" type="ORF">SAMN04487901_10414</name>
</gene>
<dbReference type="Pfam" id="PF07715">
    <property type="entry name" value="Plug"/>
    <property type="match status" value="1"/>
</dbReference>
<dbReference type="SUPFAM" id="SSF49464">
    <property type="entry name" value="Carboxypeptidase regulatory domain-like"/>
    <property type="match status" value="1"/>
</dbReference>
<dbReference type="Proteomes" id="UP000198779">
    <property type="component" value="Unassembled WGS sequence"/>
</dbReference>
<dbReference type="GO" id="GO:0015344">
    <property type="term" value="F:siderophore uptake transmembrane transporter activity"/>
    <property type="evidence" value="ECO:0007669"/>
    <property type="project" value="TreeGrafter"/>
</dbReference>
<keyword evidence="7" id="KW-0998">Cell outer membrane</keyword>
<dbReference type="Gene3D" id="2.60.40.1120">
    <property type="entry name" value="Carboxypeptidase-like, regulatory domain"/>
    <property type="match status" value="1"/>
</dbReference>
<evidence type="ECO:0000259" key="9">
    <source>
        <dbReference type="Pfam" id="PF07715"/>
    </source>
</evidence>
<keyword evidence="11" id="KW-1185">Reference proteome</keyword>
<keyword evidence="5 8" id="KW-0732">Signal</keyword>
<dbReference type="InterPro" id="IPR037066">
    <property type="entry name" value="Plug_dom_sf"/>
</dbReference>
<dbReference type="SUPFAM" id="SSF56935">
    <property type="entry name" value="Porins"/>
    <property type="match status" value="1"/>
</dbReference>
<dbReference type="Pfam" id="PF13715">
    <property type="entry name" value="CarbopepD_reg_2"/>
    <property type="match status" value="1"/>
</dbReference>
<evidence type="ECO:0000256" key="5">
    <source>
        <dbReference type="ARBA" id="ARBA00022729"/>
    </source>
</evidence>
<dbReference type="PANTHER" id="PTHR30069:SF29">
    <property type="entry name" value="HEMOGLOBIN AND HEMOGLOBIN-HAPTOGLOBIN-BINDING PROTEIN 1-RELATED"/>
    <property type="match status" value="1"/>
</dbReference>
<dbReference type="InterPro" id="IPR012910">
    <property type="entry name" value="Plug_dom"/>
</dbReference>
<accession>A0A1G7U843</accession>
<evidence type="ECO:0000313" key="11">
    <source>
        <dbReference type="Proteomes" id="UP000198779"/>
    </source>
</evidence>
<keyword evidence="4" id="KW-0812">Transmembrane</keyword>
<dbReference type="AlphaFoldDB" id="A0A1G7U843"/>
<evidence type="ECO:0000256" key="6">
    <source>
        <dbReference type="ARBA" id="ARBA00023136"/>
    </source>
</evidence>
<dbReference type="STRING" id="645274.SAMN04487901_10414"/>
<evidence type="ECO:0000256" key="2">
    <source>
        <dbReference type="ARBA" id="ARBA00022448"/>
    </source>
</evidence>
<dbReference type="InterPro" id="IPR036942">
    <property type="entry name" value="Beta-barrel_TonB_sf"/>
</dbReference>
<proteinExistence type="predicted"/>
<sequence length="909" mass="100899">MHRSHKQSLVLAIALLFSVISFAQKGGHTLNVTVTEKGTRDAIIMATMQLQPIGAMAVTDVNGKATINNIPSGEYTLQISYVGFEPVNTRVKISKDLQMQFQMTPSSLSLREVQVVARQRESGASTANVIGRQAIDHLQATSLADVMQLIPGQLMDRPDLTAKQGLQLRTLQNNSTMAFGTSIVVDGVPMSNNGEIGQGAFSGTAFAGSDMRQISADNIEEVEVIRGIPSAEYGDLTSGLVVVHSKVGVTPWQVKAKINPGLQNYSVGKGFSLDKAGIINASFDYAKAWGDPRQKTRSFDRYTANIGWGYDITPHWHADTKLRFMQAKDWTGQDPDAIQDGTENKSKTTTVGLNHNGRIRMDLPLIRSLKYTLGVTMTQTDTRNTSFVSVSSGLLPILTARETGYYSVPWVTSSYLATGITESRPGNIFFKMTDDFFWRSGKTVQSFKVGVDYHYDWNTGRGYYNADESLPYRPNSNGRPRAFDDIPGLHQLSAFVEDQFTYNINKVNRLRINFGLRFTSMQPFSNVATTALSPRLNAAFTVTKWLDIRGGIGLNSKTPGLMHLYPDKKYIDDLVGNFTMATTPAYYTHTEVYDVQRSKGLKNATTTKVEVGADIKLPGNRKLSILAYEDRTPNGFEAAADYFTYTYNLFDDTHMPTIGSDGQPDFSTGYAYQFTCFATTGQLANTDKTINRGVEYDFDLGEIKPLKTNLYFSGAWNETKTDWSTRTNTMSVPAALLTGTKYAGRNISPVRIVYPSGLDYTRLRRFVTTLRAVTHIPQLNMVASFTAQAIWHNSTWSYTADKNPIGWISSDLVYHDINSADYITFDGGQIATNDEKLQLKYSDNEPTESPTTWNLSARLTKEISKTGTLSLYVDNCLFYEPYLKGNKTSTLSQRNTGKFAFGAELSLKF</sequence>
<keyword evidence="2" id="KW-0813">Transport</keyword>
<dbReference type="PANTHER" id="PTHR30069">
    <property type="entry name" value="TONB-DEPENDENT OUTER MEMBRANE RECEPTOR"/>
    <property type="match status" value="1"/>
</dbReference>
<evidence type="ECO:0000313" key="10">
    <source>
        <dbReference type="EMBL" id="SDG43471.1"/>
    </source>
</evidence>
<reference evidence="11" key="1">
    <citation type="submission" date="2016-10" db="EMBL/GenBank/DDBJ databases">
        <authorList>
            <person name="Varghese N."/>
            <person name="Submissions S."/>
        </authorList>
    </citation>
    <scope>NUCLEOTIDE SEQUENCE [LARGE SCALE GENOMIC DNA]</scope>
    <source>
        <strain evidence="11">BP1-148</strain>
    </source>
</reference>
<evidence type="ECO:0000256" key="4">
    <source>
        <dbReference type="ARBA" id="ARBA00022692"/>
    </source>
</evidence>
<evidence type="ECO:0000256" key="1">
    <source>
        <dbReference type="ARBA" id="ARBA00004571"/>
    </source>
</evidence>
<dbReference type="InterPro" id="IPR008969">
    <property type="entry name" value="CarboxyPept-like_regulatory"/>
</dbReference>
<dbReference type="GO" id="GO:0009279">
    <property type="term" value="C:cell outer membrane"/>
    <property type="evidence" value="ECO:0007669"/>
    <property type="project" value="UniProtKB-SubCell"/>
</dbReference>
<feature type="chain" id="PRO_5011500807" evidence="8">
    <location>
        <begin position="24"/>
        <end position="909"/>
    </location>
</feature>
<dbReference type="Gene3D" id="2.170.130.10">
    <property type="entry name" value="TonB-dependent receptor, plug domain"/>
    <property type="match status" value="1"/>
</dbReference>
<feature type="signal peptide" evidence="8">
    <location>
        <begin position="1"/>
        <end position="23"/>
    </location>
</feature>
<keyword evidence="3" id="KW-1134">Transmembrane beta strand</keyword>
<dbReference type="GO" id="GO:0044718">
    <property type="term" value="P:siderophore transmembrane transport"/>
    <property type="evidence" value="ECO:0007669"/>
    <property type="project" value="TreeGrafter"/>
</dbReference>
<dbReference type="RefSeq" id="WP_091815409.1">
    <property type="nucleotide sequence ID" value="NZ_FNCQ01000004.1"/>
</dbReference>
<dbReference type="Gene3D" id="2.40.170.20">
    <property type="entry name" value="TonB-dependent receptor, beta-barrel domain"/>
    <property type="match status" value="1"/>
</dbReference>
<evidence type="ECO:0000256" key="7">
    <source>
        <dbReference type="ARBA" id="ARBA00023237"/>
    </source>
</evidence>
<evidence type="ECO:0000256" key="3">
    <source>
        <dbReference type="ARBA" id="ARBA00022452"/>
    </source>
</evidence>
<feature type="domain" description="TonB-dependent receptor plug" evidence="9">
    <location>
        <begin position="124"/>
        <end position="237"/>
    </location>
</feature>
<comment type="subcellular location">
    <subcellularLocation>
        <location evidence="1">Cell outer membrane</location>
        <topology evidence="1">Multi-pass membrane protein</topology>
    </subcellularLocation>
</comment>
<dbReference type="InterPro" id="IPR039426">
    <property type="entry name" value="TonB-dep_rcpt-like"/>
</dbReference>
<protein>
    <submittedName>
        <fullName evidence="10">CarboxypepD_reg-like domain-containing protein</fullName>
    </submittedName>
</protein>
<keyword evidence="6" id="KW-0472">Membrane</keyword>
<dbReference type="EMBL" id="FNCQ01000004">
    <property type="protein sequence ID" value="SDG43471.1"/>
    <property type="molecule type" value="Genomic_DNA"/>
</dbReference>
<evidence type="ECO:0000256" key="8">
    <source>
        <dbReference type="SAM" id="SignalP"/>
    </source>
</evidence>
<organism evidence="10 11">
    <name type="scientific">Prevotella communis</name>
    <dbReference type="NCBI Taxonomy" id="2913614"/>
    <lineage>
        <taxon>Bacteria</taxon>
        <taxon>Pseudomonadati</taxon>
        <taxon>Bacteroidota</taxon>
        <taxon>Bacteroidia</taxon>
        <taxon>Bacteroidales</taxon>
        <taxon>Prevotellaceae</taxon>
        <taxon>Prevotella</taxon>
    </lineage>
</organism>